<feature type="domain" description="Glycosyltransferase 2-like" evidence="2">
    <location>
        <begin position="4"/>
        <end position="123"/>
    </location>
</feature>
<keyword evidence="3" id="KW-0808">Transferase</keyword>
<dbReference type="Pfam" id="PF00535">
    <property type="entry name" value="Glycos_transf_2"/>
    <property type="match status" value="1"/>
</dbReference>
<reference evidence="3 4" key="1">
    <citation type="submission" date="2020-02" db="EMBL/GenBank/DDBJ databases">
        <authorList>
            <person name="Kim Y.B."/>
            <person name="Roh S.W."/>
        </authorList>
    </citation>
    <scope>NUCLEOTIDE SEQUENCE [LARGE SCALE GENOMIC DNA]</scope>
    <source>
        <strain evidence="3 4">DSM 103574</strain>
    </source>
</reference>
<dbReference type="CDD" id="cd00761">
    <property type="entry name" value="Glyco_tranf_GTA_type"/>
    <property type="match status" value="1"/>
</dbReference>
<evidence type="ECO:0000259" key="2">
    <source>
        <dbReference type="Pfam" id="PF00535"/>
    </source>
</evidence>
<dbReference type="AlphaFoldDB" id="A0A858BUR0"/>
<dbReference type="Gene3D" id="3.90.550.10">
    <property type="entry name" value="Spore Coat Polysaccharide Biosynthesis Protein SpsA, Chain A"/>
    <property type="match status" value="1"/>
</dbReference>
<sequence>MSLTIFTPTYNRRQNLEPLYRALCAQSCMNFVWLIVDDGSLDDTGTYVEKWSHDTRLSITCIQQKNQGKHIAMRTGIQECKTEWFICVDSDDLLTPDAVERMYDNIVEKKNQEGIGFIYPRYGYNGVRQGGWIPEDIAMIHIMDAKELFNVAETAILLKTKYLKKIDIPQFPGENFLSEEIIYNLMAINGKIWVKKEKIYLAEYRDDGLTKSIFRMWVKNPKGVYLLLLSRYKASESYPWKKKMISRIKCIINYNAFSIAKHKSKFLLESPSILLSIATLAPSIFFYWKRYVKN</sequence>
<proteinExistence type="predicted"/>
<keyword evidence="1" id="KW-1133">Transmembrane helix</keyword>
<protein>
    <submittedName>
        <fullName evidence="3">Glycosyltransferase family 2 protein</fullName>
    </submittedName>
</protein>
<evidence type="ECO:0000313" key="3">
    <source>
        <dbReference type="EMBL" id="QIB69112.1"/>
    </source>
</evidence>
<accession>A0A858BUR0</accession>
<dbReference type="EMBL" id="CP048649">
    <property type="protein sequence ID" value="QIB69112.1"/>
    <property type="molecule type" value="Genomic_DNA"/>
</dbReference>
<dbReference type="PANTHER" id="PTHR22916:SF3">
    <property type="entry name" value="UDP-GLCNAC:BETAGAL BETA-1,3-N-ACETYLGLUCOSAMINYLTRANSFERASE-LIKE PROTEIN 1"/>
    <property type="match status" value="1"/>
</dbReference>
<dbReference type="SUPFAM" id="SSF53448">
    <property type="entry name" value="Nucleotide-diphospho-sugar transferases"/>
    <property type="match status" value="1"/>
</dbReference>
<keyword evidence="1" id="KW-0812">Transmembrane</keyword>
<name>A0A858BUR0_9FIRM</name>
<evidence type="ECO:0000256" key="1">
    <source>
        <dbReference type="SAM" id="Phobius"/>
    </source>
</evidence>
<dbReference type="KEGG" id="abut:Ami103574_07165"/>
<keyword evidence="4" id="KW-1185">Reference proteome</keyword>
<gene>
    <name evidence="3" type="ORF">Ami103574_07165</name>
</gene>
<dbReference type="PANTHER" id="PTHR22916">
    <property type="entry name" value="GLYCOSYLTRANSFERASE"/>
    <property type="match status" value="1"/>
</dbReference>
<dbReference type="InterPro" id="IPR001173">
    <property type="entry name" value="Glyco_trans_2-like"/>
</dbReference>
<dbReference type="GO" id="GO:0016758">
    <property type="term" value="F:hexosyltransferase activity"/>
    <property type="evidence" value="ECO:0007669"/>
    <property type="project" value="UniProtKB-ARBA"/>
</dbReference>
<dbReference type="Proteomes" id="UP000466848">
    <property type="component" value="Chromosome"/>
</dbReference>
<evidence type="ECO:0000313" key="4">
    <source>
        <dbReference type="Proteomes" id="UP000466848"/>
    </source>
</evidence>
<dbReference type="InterPro" id="IPR029044">
    <property type="entry name" value="Nucleotide-diphossugar_trans"/>
</dbReference>
<dbReference type="RefSeq" id="WP_163066072.1">
    <property type="nucleotide sequence ID" value="NZ_CP048649.1"/>
</dbReference>
<organism evidence="3 4">
    <name type="scientific">Aminipila butyrica</name>
    <dbReference type="NCBI Taxonomy" id="433296"/>
    <lineage>
        <taxon>Bacteria</taxon>
        <taxon>Bacillati</taxon>
        <taxon>Bacillota</taxon>
        <taxon>Clostridia</taxon>
        <taxon>Peptostreptococcales</taxon>
        <taxon>Anaerovoracaceae</taxon>
        <taxon>Aminipila</taxon>
    </lineage>
</organism>
<feature type="transmembrane region" description="Helical" evidence="1">
    <location>
        <begin position="266"/>
        <end position="288"/>
    </location>
</feature>
<keyword evidence="1" id="KW-0472">Membrane</keyword>